<gene>
    <name evidence="1" type="ORF">CR105_01430</name>
</gene>
<dbReference type="RefSeq" id="WP_099786642.1">
    <property type="nucleotide sequence ID" value="NZ_JBHLYV010000100.1"/>
</dbReference>
<dbReference type="OrthoDB" id="9798857at2"/>
<reference evidence="1 2" key="1">
    <citation type="submission" date="2017-10" db="EMBL/GenBank/DDBJ databases">
        <title>Massilia psychrophilum sp. nov., a novel purple-pigmented bacterium isolated from Tianshan glacier, Xinjiang Municipality, China.</title>
        <authorList>
            <person name="Wang H."/>
        </authorList>
    </citation>
    <scope>NUCLEOTIDE SEQUENCE [LARGE SCALE GENOMIC DNA]</scope>
    <source>
        <strain evidence="1 2">JCM 30074</strain>
    </source>
</reference>
<proteinExistence type="predicted"/>
<protein>
    <submittedName>
        <fullName evidence="1">Uncharacterized protein</fullName>
    </submittedName>
</protein>
<accession>A0A2G8TLH6</accession>
<name>A0A2G8TLH6_9BURK</name>
<dbReference type="EMBL" id="PDOC01000001">
    <property type="protein sequence ID" value="PIL46839.1"/>
    <property type="molecule type" value="Genomic_DNA"/>
</dbReference>
<dbReference type="Proteomes" id="UP000230390">
    <property type="component" value="Unassembled WGS sequence"/>
</dbReference>
<comment type="caution">
    <text evidence="1">The sequence shown here is derived from an EMBL/GenBank/DDBJ whole genome shotgun (WGS) entry which is preliminary data.</text>
</comment>
<evidence type="ECO:0000313" key="2">
    <source>
        <dbReference type="Proteomes" id="UP000230390"/>
    </source>
</evidence>
<sequence length="95" mass="10340">MHFREHQQVARVLLTWPTRPVLGQALAALILDRLQCVDASPTLIPLEIAARQIADAQLVLVVCWVPGRPVCDVDAIAQALKATARALAAAARPWE</sequence>
<evidence type="ECO:0000313" key="1">
    <source>
        <dbReference type="EMBL" id="PIL46839.1"/>
    </source>
</evidence>
<keyword evidence="2" id="KW-1185">Reference proteome</keyword>
<dbReference type="AlphaFoldDB" id="A0A2G8TLH6"/>
<organism evidence="1 2">
    <name type="scientific">Massilia eurypsychrophila</name>
    <dbReference type="NCBI Taxonomy" id="1485217"/>
    <lineage>
        <taxon>Bacteria</taxon>
        <taxon>Pseudomonadati</taxon>
        <taxon>Pseudomonadota</taxon>
        <taxon>Betaproteobacteria</taxon>
        <taxon>Burkholderiales</taxon>
        <taxon>Oxalobacteraceae</taxon>
        <taxon>Telluria group</taxon>
        <taxon>Massilia</taxon>
    </lineage>
</organism>